<name>L0G279_ECHVK</name>
<protein>
    <submittedName>
        <fullName evidence="1">Uncharacterized protein</fullName>
    </submittedName>
</protein>
<evidence type="ECO:0000313" key="2">
    <source>
        <dbReference type="Proteomes" id="UP000010796"/>
    </source>
</evidence>
<dbReference type="AlphaFoldDB" id="L0G279"/>
<gene>
    <name evidence="1" type="ordered locus">Echvi_2720</name>
</gene>
<accession>L0G279</accession>
<dbReference type="Proteomes" id="UP000010796">
    <property type="component" value="Chromosome"/>
</dbReference>
<reference evidence="2" key="1">
    <citation type="submission" date="2012-02" db="EMBL/GenBank/DDBJ databases">
        <title>The complete genome of Echinicola vietnamensis DSM 17526.</title>
        <authorList>
            <person name="Lucas S."/>
            <person name="Copeland A."/>
            <person name="Lapidus A."/>
            <person name="Glavina del Rio T."/>
            <person name="Dalin E."/>
            <person name="Tice H."/>
            <person name="Bruce D."/>
            <person name="Goodwin L."/>
            <person name="Pitluck S."/>
            <person name="Peters L."/>
            <person name="Ovchinnikova G."/>
            <person name="Teshima H."/>
            <person name="Kyrpides N."/>
            <person name="Mavromatis K."/>
            <person name="Ivanova N."/>
            <person name="Brettin T."/>
            <person name="Detter J.C."/>
            <person name="Han C."/>
            <person name="Larimer F."/>
            <person name="Land M."/>
            <person name="Hauser L."/>
            <person name="Markowitz V."/>
            <person name="Cheng J.-F."/>
            <person name="Hugenholtz P."/>
            <person name="Woyke T."/>
            <person name="Wu D."/>
            <person name="Brambilla E."/>
            <person name="Klenk H.-P."/>
            <person name="Eisen J.A."/>
        </authorList>
    </citation>
    <scope>NUCLEOTIDE SEQUENCE [LARGE SCALE GENOMIC DNA]</scope>
    <source>
        <strain evidence="2">DSM 17526 / LMG 23754 / KMM 6221</strain>
    </source>
</reference>
<proteinExistence type="predicted"/>
<sequence>MVSILRTQSYLIAQKIYTTQLAHGNTISSEVAIMIAIYAESLIFL</sequence>
<evidence type="ECO:0000313" key="1">
    <source>
        <dbReference type="EMBL" id="AGA78960.1"/>
    </source>
</evidence>
<keyword evidence="2" id="KW-1185">Reference proteome</keyword>
<organism evidence="1 2">
    <name type="scientific">Echinicola vietnamensis (strain DSM 17526 / LMG 23754 / KMM 6221)</name>
    <dbReference type="NCBI Taxonomy" id="926556"/>
    <lineage>
        <taxon>Bacteria</taxon>
        <taxon>Pseudomonadati</taxon>
        <taxon>Bacteroidota</taxon>
        <taxon>Cytophagia</taxon>
        <taxon>Cytophagales</taxon>
        <taxon>Cyclobacteriaceae</taxon>
        <taxon>Echinicola</taxon>
    </lineage>
</organism>
<dbReference type="HOGENOM" id="CLU_3199082_0_0_10"/>
<dbReference type="EMBL" id="CP003346">
    <property type="protein sequence ID" value="AGA78960.1"/>
    <property type="molecule type" value="Genomic_DNA"/>
</dbReference>
<dbReference type="KEGG" id="evi:Echvi_2720"/>